<comment type="caution">
    <text evidence="1">The sequence shown here is derived from an EMBL/GenBank/DDBJ whole genome shotgun (WGS) entry which is preliminary data.</text>
</comment>
<proteinExistence type="predicted"/>
<accession>A0ABP9FWG1</accession>
<protein>
    <submittedName>
        <fullName evidence="1">Uncharacterized protein</fullName>
    </submittedName>
</protein>
<dbReference type="RefSeq" id="WP_345476833.1">
    <property type="nucleotide sequence ID" value="NZ_BAABLW010000005.1"/>
</dbReference>
<evidence type="ECO:0000313" key="1">
    <source>
        <dbReference type="EMBL" id="GAA4915773.1"/>
    </source>
</evidence>
<reference evidence="2" key="1">
    <citation type="journal article" date="2019" name="Int. J. Syst. Evol. Microbiol.">
        <title>The Global Catalogue of Microorganisms (GCM) 10K type strain sequencing project: providing services to taxonomists for standard genome sequencing and annotation.</title>
        <authorList>
            <consortium name="The Broad Institute Genomics Platform"/>
            <consortium name="The Broad Institute Genome Sequencing Center for Infectious Disease"/>
            <person name="Wu L."/>
            <person name="Ma J."/>
        </authorList>
    </citation>
    <scope>NUCLEOTIDE SEQUENCE [LARGE SCALE GENOMIC DNA]</scope>
    <source>
        <strain evidence="2">JCM 19129</strain>
    </source>
</reference>
<name>A0ABP9FWG1_9MICC</name>
<keyword evidence="2" id="KW-1185">Reference proteome</keyword>
<dbReference type="Proteomes" id="UP001500368">
    <property type="component" value="Unassembled WGS sequence"/>
</dbReference>
<gene>
    <name evidence="1" type="ORF">GCM10025790_08480</name>
</gene>
<sequence length="116" mass="13009">MTMTPEKFRSLCQVAGISRADLADRFPEVNPDNLRKWWTRTSPPTAAVDWVREQITVEKAVEARNATKAEYERQQDILALTVADAVESGASWASLGLRGPEVQRLLVRAKKLDEQG</sequence>
<evidence type="ECO:0000313" key="2">
    <source>
        <dbReference type="Proteomes" id="UP001500368"/>
    </source>
</evidence>
<dbReference type="EMBL" id="BAABLW010000005">
    <property type="protein sequence ID" value="GAA4915773.1"/>
    <property type="molecule type" value="Genomic_DNA"/>
</dbReference>
<organism evidence="1 2">
    <name type="scientific">Nesterenkonia rhizosphaerae</name>
    <dbReference type="NCBI Taxonomy" id="1348272"/>
    <lineage>
        <taxon>Bacteria</taxon>
        <taxon>Bacillati</taxon>
        <taxon>Actinomycetota</taxon>
        <taxon>Actinomycetes</taxon>
        <taxon>Micrococcales</taxon>
        <taxon>Micrococcaceae</taxon>
        <taxon>Nesterenkonia</taxon>
    </lineage>
</organism>